<dbReference type="EMBL" id="BK015573">
    <property type="protein sequence ID" value="DAE13980.1"/>
    <property type="molecule type" value="Genomic_DNA"/>
</dbReference>
<name>A0A8S5Q633_9CAUD</name>
<protein>
    <submittedName>
        <fullName evidence="1">Uncharacterized protein</fullName>
    </submittedName>
</protein>
<proteinExistence type="predicted"/>
<reference evidence="1" key="1">
    <citation type="journal article" date="2021" name="Proc. Natl. Acad. Sci. U.S.A.">
        <title>A Catalog of Tens of Thousands of Viruses from Human Metagenomes Reveals Hidden Associations with Chronic Diseases.</title>
        <authorList>
            <person name="Tisza M.J."/>
            <person name="Buck C.B."/>
        </authorList>
    </citation>
    <scope>NUCLEOTIDE SEQUENCE</scope>
    <source>
        <strain evidence="1">Ctxrg1</strain>
    </source>
</reference>
<accession>A0A8S5Q633</accession>
<sequence>MKYTREEAKFFLENYNNIQFECNDFLLNSYQPGDKSEVSNQKTGRENERNLIKKLDDKKYQENRRILKCIDVYLKNLDVETYRLIYAKYFNRMKNYDIATKYHMHISTVKRKLSAQLDIFHKKINSE</sequence>
<evidence type="ECO:0000313" key="1">
    <source>
        <dbReference type="EMBL" id="DAE13980.1"/>
    </source>
</evidence>
<organism evidence="1">
    <name type="scientific">Siphoviridae sp. ctxrg1</name>
    <dbReference type="NCBI Taxonomy" id="2825741"/>
    <lineage>
        <taxon>Viruses</taxon>
        <taxon>Duplodnaviria</taxon>
        <taxon>Heunggongvirae</taxon>
        <taxon>Uroviricota</taxon>
        <taxon>Caudoviricetes</taxon>
    </lineage>
</organism>